<reference evidence="1 2" key="1">
    <citation type="journal article" date="2012" name="J. Bacteriol.">
        <title>Genome Sequence of n-Alkane-Degrading Hydrocarboniphaga effusa Strain AP103T (ATCC BAA-332T).</title>
        <authorList>
            <person name="Chang H.K."/>
            <person name="Zylstra G.J."/>
            <person name="Chae J.C."/>
        </authorList>
    </citation>
    <scope>NUCLEOTIDE SEQUENCE [LARGE SCALE GENOMIC DNA]</scope>
    <source>
        <strain evidence="1 2">AP103</strain>
    </source>
</reference>
<name>I8HZ37_9GAMM</name>
<evidence type="ECO:0000313" key="2">
    <source>
        <dbReference type="Proteomes" id="UP000003704"/>
    </source>
</evidence>
<dbReference type="Proteomes" id="UP000003704">
    <property type="component" value="Unassembled WGS sequence"/>
</dbReference>
<evidence type="ECO:0000313" key="1">
    <source>
        <dbReference type="EMBL" id="EIT68811.1"/>
    </source>
</evidence>
<protein>
    <submittedName>
        <fullName evidence="1">Uncharacterized protein</fullName>
    </submittedName>
</protein>
<proteinExistence type="predicted"/>
<organism evidence="1 2">
    <name type="scientific">Hydrocarboniphaga effusa AP103</name>
    <dbReference type="NCBI Taxonomy" id="1172194"/>
    <lineage>
        <taxon>Bacteria</taxon>
        <taxon>Pseudomonadati</taxon>
        <taxon>Pseudomonadota</taxon>
        <taxon>Gammaproteobacteria</taxon>
        <taxon>Nevskiales</taxon>
        <taxon>Nevskiaceae</taxon>
        <taxon>Hydrocarboniphaga</taxon>
    </lineage>
</organism>
<dbReference type="EMBL" id="AKGD01000002">
    <property type="protein sequence ID" value="EIT68811.1"/>
    <property type="molecule type" value="Genomic_DNA"/>
</dbReference>
<keyword evidence="2" id="KW-1185">Reference proteome</keyword>
<gene>
    <name evidence="1" type="ORF">WQQ_23930</name>
</gene>
<dbReference type="STRING" id="1172194.WQQ_23930"/>
<comment type="caution">
    <text evidence="1">The sequence shown here is derived from an EMBL/GenBank/DDBJ whole genome shotgun (WGS) entry which is preliminary data.</text>
</comment>
<sequence>MLHRNKGNRCAIDRTIKAPAMRSIRDITEAIRKIFRAVF</sequence>
<accession>I8HZ37</accession>
<dbReference type="AlphaFoldDB" id="I8HZ37"/>